<evidence type="ECO:0000256" key="1">
    <source>
        <dbReference type="ARBA" id="ARBA00010587"/>
    </source>
</evidence>
<dbReference type="InterPro" id="IPR012827">
    <property type="entry name" value="Hemerythrin_metal-bd"/>
</dbReference>
<evidence type="ECO:0000256" key="4">
    <source>
        <dbReference type="ARBA" id="ARBA00023004"/>
    </source>
</evidence>
<dbReference type="InterPro" id="IPR050669">
    <property type="entry name" value="Hemerythrin"/>
</dbReference>
<dbReference type="NCBIfam" id="TIGR02481">
    <property type="entry name" value="hemeryth_dom"/>
    <property type="match status" value="1"/>
</dbReference>
<keyword evidence="7" id="KW-1185">Reference proteome</keyword>
<evidence type="ECO:0000256" key="3">
    <source>
        <dbReference type="ARBA" id="ARBA00022723"/>
    </source>
</evidence>
<evidence type="ECO:0000313" key="6">
    <source>
        <dbReference type="EMBL" id="MBJ6725753.1"/>
    </source>
</evidence>
<proteinExistence type="inferred from homology"/>
<keyword evidence="4" id="KW-0408">Iron</keyword>
<accession>A0A8J7JE68</accession>
<keyword evidence="2" id="KW-0561">Oxygen transport</keyword>
<dbReference type="CDD" id="cd12107">
    <property type="entry name" value="Hemerythrin"/>
    <property type="match status" value="1"/>
</dbReference>
<dbReference type="GO" id="GO:0046872">
    <property type="term" value="F:metal ion binding"/>
    <property type="evidence" value="ECO:0007669"/>
    <property type="project" value="UniProtKB-KW"/>
</dbReference>
<dbReference type="InterPro" id="IPR012312">
    <property type="entry name" value="Hemerythrin-like"/>
</dbReference>
<dbReference type="SUPFAM" id="SSF47188">
    <property type="entry name" value="Hemerythrin-like"/>
    <property type="match status" value="1"/>
</dbReference>
<evidence type="ECO:0000256" key="2">
    <source>
        <dbReference type="ARBA" id="ARBA00022621"/>
    </source>
</evidence>
<name>A0A8J7JE68_9BACT</name>
<dbReference type="Gene3D" id="1.20.120.50">
    <property type="entry name" value="Hemerythrin-like"/>
    <property type="match status" value="1"/>
</dbReference>
<dbReference type="Proteomes" id="UP000636888">
    <property type="component" value="Unassembled WGS sequence"/>
</dbReference>
<sequence>MAMIEWSDALALGLPEIDRHHEQLVRLTNTTCEEIKKGTSRERIGEVLDELLRYAKYHFDCEERWFEEISYSDSALHEAEHLNFIRRVAEIQATFRSGGTGVSFDILAFLMNWISNHIFITDTEYAIALSDTRAATC</sequence>
<feature type="domain" description="Hemerythrin-like" evidence="5">
    <location>
        <begin position="14"/>
        <end position="125"/>
    </location>
</feature>
<dbReference type="InterPro" id="IPR035938">
    <property type="entry name" value="Hemerythrin-like_sf"/>
</dbReference>
<dbReference type="NCBIfam" id="NF033749">
    <property type="entry name" value="bact_hemeryth"/>
    <property type="match status" value="1"/>
</dbReference>
<gene>
    <name evidence="6" type="ORF">JFN93_13615</name>
</gene>
<reference evidence="6" key="1">
    <citation type="submission" date="2020-12" db="EMBL/GenBank/DDBJ databases">
        <title>Geomonas sp. Red875, isolated from river sediment.</title>
        <authorList>
            <person name="Xu Z."/>
            <person name="Zhang Z."/>
            <person name="Masuda Y."/>
            <person name="Itoh H."/>
            <person name="Senoo K."/>
        </authorList>
    </citation>
    <scope>NUCLEOTIDE SEQUENCE</scope>
    <source>
        <strain evidence="6">Red875</strain>
    </source>
</reference>
<evidence type="ECO:0000313" key="7">
    <source>
        <dbReference type="Proteomes" id="UP000636888"/>
    </source>
</evidence>
<evidence type="ECO:0000259" key="5">
    <source>
        <dbReference type="Pfam" id="PF01814"/>
    </source>
</evidence>
<dbReference type="AlphaFoldDB" id="A0A8J7JE68"/>
<protein>
    <submittedName>
        <fullName evidence="6">Hemerythrin family protein</fullName>
    </submittedName>
</protein>
<dbReference type="Pfam" id="PF01814">
    <property type="entry name" value="Hemerythrin"/>
    <property type="match status" value="1"/>
</dbReference>
<dbReference type="PROSITE" id="PS00550">
    <property type="entry name" value="HEMERYTHRINS"/>
    <property type="match status" value="1"/>
</dbReference>
<dbReference type="GO" id="GO:0005344">
    <property type="term" value="F:oxygen carrier activity"/>
    <property type="evidence" value="ECO:0007669"/>
    <property type="project" value="UniProtKB-KW"/>
</dbReference>
<dbReference type="PANTHER" id="PTHR37164">
    <property type="entry name" value="BACTERIOHEMERYTHRIN"/>
    <property type="match status" value="1"/>
</dbReference>
<dbReference type="EMBL" id="JAEMHM010000010">
    <property type="protein sequence ID" value="MBJ6725753.1"/>
    <property type="molecule type" value="Genomic_DNA"/>
</dbReference>
<dbReference type="RefSeq" id="WP_199384643.1">
    <property type="nucleotide sequence ID" value="NZ_JAEMHM010000010.1"/>
</dbReference>
<organism evidence="6 7">
    <name type="scientific">Geomesophilobacter sediminis</name>
    <dbReference type="NCBI Taxonomy" id="2798584"/>
    <lineage>
        <taxon>Bacteria</taxon>
        <taxon>Pseudomonadati</taxon>
        <taxon>Thermodesulfobacteriota</taxon>
        <taxon>Desulfuromonadia</taxon>
        <taxon>Geobacterales</taxon>
        <taxon>Geobacteraceae</taxon>
        <taxon>Geomesophilobacter</taxon>
    </lineage>
</organism>
<comment type="caution">
    <text evidence="6">The sequence shown here is derived from an EMBL/GenBank/DDBJ whole genome shotgun (WGS) entry which is preliminary data.</text>
</comment>
<keyword evidence="2" id="KW-0813">Transport</keyword>
<comment type="similarity">
    <text evidence="1">Belongs to the hemerythrin family.</text>
</comment>
<keyword evidence="3" id="KW-0479">Metal-binding</keyword>
<dbReference type="PANTHER" id="PTHR37164:SF1">
    <property type="entry name" value="BACTERIOHEMERYTHRIN"/>
    <property type="match status" value="1"/>
</dbReference>
<dbReference type="InterPro" id="IPR016131">
    <property type="entry name" value="Haemerythrin_Fe_BS"/>
</dbReference>